<evidence type="ECO:0000313" key="2">
    <source>
        <dbReference type="EMBL" id="TQM75499.1"/>
    </source>
</evidence>
<dbReference type="PANTHER" id="PTHR33164:SF43">
    <property type="entry name" value="HTH-TYPE TRANSCRIPTIONAL REPRESSOR YETL"/>
    <property type="match status" value="1"/>
</dbReference>
<dbReference type="Pfam" id="PF01047">
    <property type="entry name" value="MarR"/>
    <property type="match status" value="1"/>
</dbReference>
<name>A0A543IY44_9ACTN</name>
<dbReference type="SUPFAM" id="SSF46785">
    <property type="entry name" value="Winged helix' DNA-binding domain"/>
    <property type="match status" value="1"/>
</dbReference>
<dbReference type="GO" id="GO:0006950">
    <property type="term" value="P:response to stress"/>
    <property type="evidence" value="ECO:0007669"/>
    <property type="project" value="TreeGrafter"/>
</dbReference>
<evidence type="ECO:0000259" key="1">
    <source>
        <dbReference type="PROSITE" id="PS50995"/>
    </source>
</evidence>
<evidence type="ECO:0000313" key="3">
    <source>
        <dbReference type="Proteomes" id="UP000319213"/>
    </source>
</evidence>
<dbReference type="EMBL" id="VFPQ01000001">
    <property type="protein sequence ID" value="TQM75499.1"/>
    <property type="molecule type" value="Genomic_DNA"/>
</dbReference>
<dbReference type="PROSITE" id="PS50995">
    <property type="entry name" value="HTH_MARR_2"/>
    <property type="match status" value="1"/>
</dbReference>
<dbReference type="InterPro" id="IPR036390">
    <property type="entry name" value="WH_DNA-bd_sf"/>
</dbReference>
<dbReference type="GO" id="GO:0003700">
    <property type="term" value="F:DNA-binding transcription factor activity"/>
    <property type="evidence" value="ECO:0007669"/>
    <property type="project" value="InterPro"/>
</dbReference>
<dbReference type="Gene3D" id="1.10.10.10">
    <property type="entry name" value="Winged helix-like DNA-binding domain superfamily/Winged helix DNA-binding domain"/>
    <property type="match status" value="1"/>
</dbReference>
<gene>
    <name evidence="2" type="ORF">FHX40_2208</name>
</gene>
<dbReference type="GO" id="GO:0003677">
    <property type="term" value="F:DNA binding"/>
    <property type="evidence" value="ECO:0007669"/>
    <property type="project" value="UniProtKB-KW"/>
</dbReference>
<dbReference type="AlphaFoldDB" id="A0A543IY44"/>
<organism evidence="2 3">
    <name type="scientific">Thermopolyspora flexuosa</name>
    <dbReference type="NCBI Taxonomy" id="103836"/>
    <lineage>
        <taxon>Bacteria</taxon>
        <taxon>Bacillati</taxon>
        <taxon>Actinomycetota</taxon>
        <taxon>Actinomycetes</taxon>
        <taxon>Streptosporangiales</taxon>
        <taxon>Streptosporangiaceae</taxon>
        <taxon>Thermopolyspora</taxon>
    </lineage>
</organism>
<feature type="domain" description="HTH marR-type" evidence="1">
    <location>
        <begin position="7"/>
        <end position="143"/>
    </location>
</feature>
<dbReference type="OrthoDB" id="3696090at2"/>
<dbReference type="InterPro" id="IPR000835">
    <property type="entry name" value="HTH_MarR-typ"/>
</dbReference>
<keyword evidence="2" id="KW-0238">DNA-binding</keyword>
<dbReference type="PRINTS" id="PR00598">
    <property type="entry name" value="HTHMARR"/>
</dbReference>
<dbReference type="PANTHER" id="PTHR33164">
    <property type="entry name" value="TRANSCRIPTIONAL REGULATOR, MARR FAMILY"/>
    <property type="match status" value="1"/>
</dbReference>
<dbReference type="InterPro" id="IPR039422">
    <property type="entry name" value="MarR/SlyA-like"/>
</dbReference>
<dbReference type="InterPro" id="IPR036388">
    <property type="entry name" value="WH-like_DNA-bd_sf"/>
</dbReference>
<dbReference type="Proteomes" id="UP000319213">
    <property type="component" value="Unassembled WGS sequence"/>
</dbReference>
<comment type="caution">
    <text evidence="2">The sequence shown here is derived from an EMBL/GenBank/DDBJ whole genome shotgun (WGS) entry which is preliminary data.</text>
</comment>
<sequence>MDDGDERSRVIGRIIEVQRDLARALAHDRSSPLLDSNLTIRQLKVIMILAFHGSQSGQDLARSLGVGLATVTGIVDRLVNHRLVERHEDPADRRVRRVRLTAEGRALADRLIDAGNEHFRALLSYLDLDTLRTLETIMHRIRQAAARMCADRAREAAGKASSPAPSRAGR</sequence>
<protein>
    <submittedName>
        <fullName evidence="2">DNA-binding MarR family transcriptional regulator</fullName>
    </submittedName>
</protein>
<accession>A0A543IY44</accession>
<proteinExistence type="predicted"/>
<dbReference type="SMART" id="SM00347">
    <property type="entry name" value="HTH_MARR"/>
    <property type="match status" value="1"/>
</dbReference>
<keyword evidence="3" id="KW-1185">Reference proteome</keyword>
<dbReference type="RefSeq" id="WP_142259503.1">
    <property type="nucleotide sequence ID" value="NZ_BMPV01000001.1"/>
</dbReference>
<reference evidence="2 3" key="1">
    <citation type="submission" date="2019-06" db="EMBL/GenBank/DDBJ databases">
        <title>Sequencing the genomes of 1000 actinobacteria strains.</title>
        <authorList>
            <person name="Klenk H.-P."/>
        </authorList>
    </citation>
    <scope>NUCLEOTIDE SEQUENCE [LARGE SCALE GENOMIC DNA]</scope>
    <source>
        <strain evidence="2 3">DSM 43186</strain>
    </source>
</reference>